<name>A0A0A5GKI1_9BACI</name>
<dbReference type="Proteomes" id="UP000030528">
    <property type="component" value="Unassembled WGS sequence"/>
</dbReference>
<dbReference type="eggNOG" id="COG3554">
    <property type="taxonomic scope" value="Bacteria"/>
</dbReference>
<dbReference type="InterPro" id="IPR009467">
    <property type="entry name" value="Glycolipid-bd_prot_put"/>
</dbReference>
<evidence type="ECO:0008006" key="3">
    <source>
        <dbReference type="Google" id="ProtNLM"/>
    </source>
</evidence>
<protein>
    <recommendedName>
        <fullName evidence="3">Glycolipid-binding domain-containing protein</fullName>
    </recommendedName>
</protein>
<comment type="caution">
    <text evidence="1">The sequence shown here is derived from an EMBL/GenBank/DDBJ whole genome shotgun (WGS) entry which is preliminary data.</text>
</comment>
<dbReference type="SUPFAM" id="SSF159275">
    <property type="entry name" value="PA1994-like"/>
    <property type="match status" value="1"/>
</dbReference>
<dbReference type="STRING" id="1385510.GCA_000425205_02192"/>
<proteinExistence type="predicted"/>
<reference evidence="1 2" key="1">
    <citation type="submission" date="2013-08" db="EMBL/GenBank/DDBJ databases">
        <authorList>
            <person name="Huang J."/>
            <person name="Wang G."/>
        </authorList>
    </citation>
    <scope>NUCLEOTIDE SEQUENCE [LARGE SCALE GENOMIC DNA]</scope>
    <source>
        <strain evidence="1 2">JSM 076056</strain>
    </source>
</reference>
<dbReference type="RefSeq" id="WP_051239843.1">
    <property type="nucleotide sequence ID" value="NZ_AULI01000008.1"/>
</dbReference>
<gene>
    <name evidence="1" type="ORF">N781_16210</name>
</gene>
<accession>A0A0A5GKI1</accession>
<organism evidence="1 2">
    <name type="scientific">Pontibacillus halophilus JSM 076056 = DSM 19796</name>
    <dbReference type="NCBI Taxonomy" id="1385510"/>
    <lineage>
        <taxon>Bacteria</taxon>
        <taxon>Bacillati</taxon>
        <taxon>Bacillota</taxon>
        <taxon>Bacilli</taxon>
        <taxon>Bacillales</taxon>
        <taxon>Bacillaceae</taxon>
        <taxon>Pontibacillus</taxon>
    </lineage>
</organism>
<evidence type="ECO:0000313" key="2">
    <source>
        <dbReference type="Proteomes" id="UP000030528"/>
    </source>
</evidence>
<dbReference type="Pfam" id="PF06475">
    <property type="entry name" value="Glycolipid_bind"/>
    <property type="match status" value="1"/>
</dbReference>
<dbReference type="EMBL" id="AVPE01000006">
    <property type="protein sequence ID" value="KGX92479.1"/>
    <property type="molecule type" value="Genomic_DNA"/>
</dbReference>
<dbReference type="AlphaFoldDB" id="A0A0A5GKI1"/>
<evidence type="ECO:0000313" key="1">
    <source>
        <dbReference type="EMBL" id="KGX92479.1"/>
    </source>
</evidence>
<keyword evidence="2" id="KW-1185">Reference proteome</keyword>
<sequence length="186" mass="22011">MDKTVFWTNLEQPGAEYLTIRNIESDLVAESLVLFMRGGNAYKFSYQVVLDQEWFTKRVDITDLVTKRSLYLRRDWTGEWYLNGSVLEGMDDAIDVDISMTPFSNTLPINRCTWERGQVRVFTMLYVDVPSMELEKVEQTYTFLGDTEDGYRRFRYTCKDYETVVTVDREGIIVDYPDAFRREFEQ</sequence>